<keyword evidence="5" id="KW-0819">tRNA processing</keyword>
<dbReference type="CDD" id="cd18093">
    <property type="entry name" value="SpoU-like_TrmJ"/>
    <property type="match status" value="1"/>
</dbReference>
<dbReference type="Proteomes" id="UP000319576">
    <property type="component" value="Chromosome"/>
</dbReference>
<evidence type="ECO:0000259" key="6">
    <source>
        <dbReference type="Pfam" id="PF00588"/>
    </source>
</evidence>
<keyword evidence="2 5" id="KW-0489">Methyltransferase</keyword>
<evidence type="ECO:0000313" key="8">
    <source>
        <dbReference type="Proteomes" id="UP000319576"/>
    </source>
</evidence>
<dbReference type="KEGG" id="uli:ETAA1_48260"/>
<gene>
    <name evidence="5 7" type="primary">trmJ</name>
    <name evidence="7" type="ORF">ETAA1_48260</name>
</gene>
<evidence type="ECO:0000256" key="4">
    <source>
        <dbReference type="ARBA" id="ARBA00022691"/>
    </source>
</evidence>
<dbReference type="Gene3D" id="1.10.8.590">
    <property type="match status" value="1"/>
</dbReference>
<keyword evidence="4 5" id="KW-0949">S-adenosyl-L-methionine</keyword>
<dbReference type="InterPro" id="IPR029028">
    <property type="entry name" value="Alpha/beta_knot_MTases"/>
</dbReference>
<name>A0A517XZE7_9BACT</name>
<accession>A0A517XZE7</accession>
<dbReference type="Gene3D" id="3.40.1280.10">
    <property type="match status" value="1"/>
</dbReference>
<reference evidence="7 8" key="1">
    <citation type="submission" date="2019-02" db="EMBL/GenBank/DDBJ databases">
        <title>Deep-cultivation of Planctomycetes and their phenomic and genomic characterization uncovers novel biology.</title>
        <authorList>
            <person name="Wiegand S."/>
            <person name="Jogler M."/>
            <person name="Boedeker C."/>
            <person name="Pinto D."/>
            <person name="Vollmers J."/>
            <person name="Rivas-Marin E."/>
            <person name="Kohn T."/>
            <person name="Peeters S.H."/>
            <person name="Heuer A."/>
            <person name="Rast P."/>
            <person name="Oberbeckmann S."/>
            <person name="Bunk B."/>
            <person name="Jeske O."/>
            <person name="Meyerdierks A."/>
            <person name="Storesund J.E."/>
            <person name="Kallscheuer N."/>
            <person name="Luecker S."/>
            <person name="Lage O.M."/>
            <person name="Pohl T."/>
            <person name="Merkel B.J."/>
            <person name="Hornburger P."/>
            <person name="Mueller R.-W."/>
            <person name="Bruemmer F."/>
            <person name="Labrenz M."/>
            <person name="Spormann A.M."/>
            <person name="Op den Camp H."/>
            <person name="Overmann J."/>
            <person name="Amann R."/>
            <person name="Jetten M.S.M."/>
            <person name="Mascher T."/>
            <person name="Medema M.H."/>
            <person name="Devos D.P."/>
            <person name="Kaster A.-K."/>
            <person name="Ovreas L."/>
            <person name="Rohde M."/>
            <person name="Galperin M.Y."/>
            <person name="Jogler C."/>
        </authorList>
    </citation>
    <scope>NUCLEOTIDE SEQUENCE [LARGE SCALE GENOMIC DNA]</scope>
    <source>
        <strain evidence="7 8">ETA_A1</strain>
    </source>
</reference>
<keyword evidence="5" id="KW-0963">Cytoplasm</keyword>
<dbReference type="RefSeq" id="WP_145242906.1">
    <property type="nucleotide sequence ID" value="NZ_CP036273.1"/>
</dbReference>
<organism evidence="7 8">
    <name type="scientific">Urbifossiella limnaea</name>
    <dbReference type="NCBI Taxonomy" id="2528023"/>
    <lineage>
        <taxon>Bacteria</taxon>
        <taxon>Pseudomonadati</taxon>
        <taxon>Planctomycetota</taxon>
        <taxon>Planctomycetia</taxon>
        <taxon>Gemmatales</taxon>
        <taxon>Gemmataceae</taxon>
        <taxon>Urbifossiella</taxon>
    </lineage>
</organism>
<dbReference type="InterPro" id="IPR029026">
    <property type="entry name" value="tRNA_m1G_MTases_N"/>
</dbReference>
<dbReference type="EC" id="2.1.1.200" evidence="5"/>
<feature type="domain" description="tRNA/rRNA methyltransferase SpoU type" evidence="6">
    <location>
        <begin position="6"/>
        <end position="158"/>
    </location>
</feature>
<dbReference type="GO" id="GO:0005829">
    <property type="term" value="C:cytosol"/>
    <property type="evidence" value="ECO:0007669"/>
    <property type="project" value="TreeGrafter"/>
</dbReference>
<dbReference type="InterPro" id="IPR004384">
    <property type="entry name" value="RNA_MeTrfase_TrmJ/LasT"/>
</dbReference>
<dbReference type="PIRSF" id="PIRSF004808">
    <property type="entry name" value="LasT"/>
    <property type="match status" value="1"/>
</dbReference>
<comment type="function">
    <text evidence="5">Catalyzes the formation of 2'O-methylated cytidine (Cm32) or 2'O-methylated uridine (Um32) at position 32 in tRNA.</text>
</comment>
<keyword evidence="3 7" id="KW-0808">Transferase</keyword>
<evidence type="ECO:0000313" key="7">
    <source>
        <dbReference type="EMBL" id="QDU22838.1"/>
    </source>
</evidence>
<evidence type="ECO:0000256" key="3">
    <source>
        <dbReference type="ARBA" id="ARBA00022679"/>
    </source>
</evidence>
<dbReference type="InterPro" id="IPR001537">
    <property type="entry name" value="SpoU_MeTrfase"/>
</dbReference>
<protein>
    <recommendedName>
        <fullName evidence="5">tRNA (cytidine/uridine-2'-O-)-methyltransferase TrmJ</fullName>
        <ecNumber evidence="5">2.1.1.200</ecNumber>
    </recommendedName>
    <alternativeName>
        <fullName evidence="5">tRNA (cytidine(32)/uridine(32)-2'-O)-methyltransferase</fullName>
    </alternativeName>
    <alternativeName>
        <fullName evidence="5">tRNA Cm32/Um32 methyltransferase</fullName>
    </alternativeName>
</protein>
<comment type="subcellular location">
    <subcellularLocation>
        <location evidence="5">Cytoplasm</location>
    </subcellularLocation>
</comment>
<dbReference type="PANTHER" id="PTHR42786:SF2">
    <property type="entry name" value="TRNA (CYTIDINE_URIDINE-2'-O-)-METHYLTRANSFERASE TRMJ"/>
    <property type="match status" value="1"/>
</dbReference>
<comment type="subunit">
    <text evidence="5">Homodimer.</text>
</comment>
<dbReference type="GO" id="GO:0003723">
    <property type="term" value="F:RNA binding"/>
    <property type="evidence" value="ECO:0007669"/>
    <property type="project" value="InterPro"/>
</dbReference>
<comment type="similarity">
    <text evidence="1">Belongs to the class IV-like SAM-binding methyltransferase superfamily. RNA methyltransferase TrmH family.</text>
</comment>
<evidence type="ECO:0000256" key="5">
    <source>
        <dbReference type="RuleBase" id="RU362024"/>
    </source>
</evidence>
<dbReference type="Pfam" id="PF00588">
    <property type="entry name" value="SpoU_methylase"/>
    <property type="match status" value="1"/>
</dbReference>
<dbReference type="PANTHER" id="PTHR42786">
    <property type="entry name" value="TRNA/RRNA METHYLTRANSFERASE"/>
    <property type="match status" value="1"/>
</dbReference>
<proteinExistence type="inferred from homology"/>
<dbReference type="GO" id="GO:0002128">
    <property type="term" value="P:tRNA nucleoside ribose methylation"/>
    <property type="evidence" value="ECO:0007669"/>
    <property type="project" value="TreeGrafter"/>
</dbReference>
<dbReference type="OrthoDB" id="9806346at2"/>
<comment type="catalytic activity">
    <reaction evidence="5">
        <text>uridine(32) in tRNA + S-adenosyl-L-methionine = 2'-O-methyluridine(32) in tRNA + S-adenosyl-L-homocysteine + H(+)</text>
        <dbReference type="Rhea" id="RHEA:42936"/>
        <dbReference type="Rhea" id="RHEA-COMP:10107"/>
        <dbReference type="Rhea" id="RHEA-COMP:10290"/>
        <dbReference type="ChEBI" id="CHEBI:15378"/>
        <dbReference type="ChEBI" id="CHEBI:57856"/>
        <dbReference type="ChEBI" id="CHEBI:59789"/>
        <dbReference type="ChEBI" id="CHEBI:65315"/>
        <dbReference type="ChEBI" id="CHEBI:74478"/>
        <dbReference type="EC" id="2.1.1.200"/>
    </reaction>
</comment>
<dbReference type="SUPFAM" id="SSF75217">
    <property type="entry name" value="alpha/beta knot"/>
    <property type="match status" value="1"/>
</dbReference>
<dbReference type="EMBL" id="CP036273">
    <property type="protein sequence ID" value="QDU22838.1"/>
    <property type="molecule type" value="Genomic_DNA"/>
</dbReference>
<evidence type="ECO:0000256" key="2">
    <source>
        <dbReference type="ARBA" id="ARBA00022603"/>
    </source>
</evidence>
<sequence length="255" mass="26857">MSLANVRVVLVRPHYAGNLGSAARVMRNFGLADLVLVAPFARPTDLEARRLATHGLPVLDAARIVPDLGDALADCSLTLATSSLTAGVARRGMIGPAAEMMPKLLGAAAAGPVGLVFGPEPHGLSNDEIGRCNGLVHIPVAPEFPSLNLAQAVAVCCYELRKAYSAAATVANPADTHAPKVASHAEQERMFEHLREAFTAVGFLFGGRADSLMHAVRQFLGRANPTPQDVKLMHGLARQLLFAAGKTPHRGEPET</sequence>
<dbReference type="NCBIfam" id="TIGR00050">
    <property type="entry name" value="rRNA_methyl_1"/>
    <property type="match status" value="1"/>
</dbReference>
<dbReference type="AlphaFoldDB" id="A0A517XZE7"/>
<dbReference type="GO" id="GO:0160206">
    <property type="term" value="F:tRNA (cytidine(32)/uridine(32)-2'-O)-methyltransferase activity"/>
    <property type="evidence" value="ECO:0007669"/>
    <property type="project" value="UniProtKB-EC"/>
</dbReference>
<evidence type="ECO:0000256" key="1">
    <source>
        <dbReference type="ARBA" id="ARBA00007228"/>
    </source>
</evidence>
<comment type="catalytic activity">
    <reaction evidence="5">
        <text>cytidine(32) in tRNA + S-adenosyl-L-methionine = 2'-O-methylcytidine(32) in tRNA + S-adenosyl-L-homocysteine + H(+)</text>
        <dbReference type="Rhea" id="RHEA:42932"/>
        <dbReference type="Rhea" id="RHEA-COMP:10288"/>
        <dbReference type="Rhea" id="RHEA-COMP:10289"/>
        <dbReference type="ChEBI" id="CHEBI:15378"/>
        <dbReference type="ChEBI" id="CHEBI:57856"/>
        <dbReference type="ChEBI" id="CHEBI:59789"/>
        <dbReference type="ChEBI" id="CHEBI:74495"/>
        <dbReference type="ChEBI" id="CHEBI:82748"/>
        <dbReference type="EC" id="2.1.1.200"/>
    </reaction>
</comment>
<keyword evidence="8" id="KW-1185">Reference proteome</keyword>
<dbReference type="GO" id="GO:0106339">
    <property type="term" value="F:tRNA (cytidine(32)-2'-O)-methyltransferase activity"/>
    <property type="evidence" value="ECO:0007669"/>
    <property type="project" value="RHEA"/>
</dbReference>